<keyword evidence="6" id="KW-1185">Reference proteome</keyword>
<dbReference type="InterPro" id="IPR055396">
    <property type="entry name" value="DUF7088"/>
</dbReference>
<reference evidence="5" key="1">
    <citation type="submission" date="2021-04" db="EMBL/GenBank/DDBJ databases">
        <title>Draft genome sequence data of methanotrophic Methylovulum sp. strain S1L and Methylomonas sp. strain S2AM isolated from boreal lake water columns.</title>
        <authorList>
            <person name="Rissanen A.J."/>
            <person name="Mangayil R."/>
            <person name="Svenning M.M."/>
            <person name="Khanongnuch R."/>
        </authorList>
    </citation>
    <scope>NUCLEOTIDE SEQUENCE</scope>
    <source>
        <strain evidence="5">S2AM</strain>
    </source>
</reference>
<proteinExistence type="predicted"/>
<evidence type="ECO:0000259" key="3">
    <source>
        <dbReference type="Pfam" id="PF09822"/>
    </source>
</evidence>
<feature type="domain" description="ABC-type uncharacterised transport system" evidence="3">
    <location>
        <begin position="194"/>
        <end position="465"/>
    </location>
</feature>
<organism evidence="5 6">
    <name type="scientific">Methylomonas paludis</name>
    <dbReference type="NCBI Taxonomy" id="1173101"/>
    <lineage>
        <taxon>Bacteria</taxon>
        <taxon>Pseudomonadati</taxon>
        <taxon>Pseudomonadota</taxon>
        <taxon>Gammaproteobacteria</taxon>
        <taxon>Methylococcales</taxon>
        <taxon>Methylococcaceae</taxon>
        <taxon>Methylomonas</taxon>
    </lineage>
</organism>
<evidence type="ECO:0000256" key="2">
    <source>
        <dbReference type="SAM" id="Phobius"/>
    </source>
</evidence>
<dbReference type="InterPro" id="IPR019196">
    <property type="entry name" value="ABC_transp_unknown"/>
</dbReference>
<dbReference type="Pfam" id="PF09822">
    <property type="entry name" value="ABC_transp_aux"/>
    <property type="match status" value="1"/>
</dbReference>
<evidence type="ECO:0000313" key="6">
    <source>
        <dbReference type="Proteomes" id="UP000676649"/>
    </source>
</evidence>
<feature type="transmembrane region" description="Helical" evidence="2">
    <location>
        <begin position="574"/>
        <end position="598"/>
    </location>
</feature>
<gene>
    <name evidence="5" type="ORF">KEF85_13615</name>
</gene>
<keyword evidence="2" id="KW-0472">Membrane</keyword>
<dbReference type="EMBL" id="CP073754">
    <property type="protein sequence ID" value="QWF72582.1"/>
    <property type="molecule type" value="Genomic_DNA"/>
</dbReference>
<dbReference type="Proteomes" id="UP000676649">
    <property type="component" value="Chromosome"/>
</dbReference>
<dbReference type="Pfam" id="PF23357">
    <property type="entry name" value="DUF7088"/>
    <property type="match status" value="1"/>
</dbReference>
<keyword evidence="2" id="KW-1133">Transmembrane helix</keyword>
<keyword evidence="2" id="KW-0812">Transmembrane</keyword>
<keyword evidence="1" id="KW-0175">Coiled coil</keyword>
<sequence>MIANRKILTGSALLLLGALFVSLVLLSDNLLRGLRLDLTNQSLYTLSNGTQNILKSLDEPVHLTLYFSDKVTADSNNHEIRNLRLYYERVRELLEEMSSLTNGRIVLEFIDPIAYSDAEDQALASGVRGVAMGQTGEKIFFGLVGSNSTDGQAVIPFFDPGKEAFLEYETAKLMQDLTISRKSSVGLITGLKLNASIEQQLSQQFDLKTLDASSLKTIAQNINVLIVVHPKQLSEDALFAIDQFVLRGGRLMVFVDPVADADINGSGVNNSGIGKASDLSALFKAWGVEYYPEQVVLDLGHAMPITGTDAQSFRDPAVLKFGKADLAQDNIITSSLDSLVLATPGYFKIDAKSPYTLLPLLRTGNKAMLVSAQSLGSGYDAKQLWANFKASGERYVLIARLQGKFKTAFLQHKAPDRLYMAEADNEVLLVADTDILTNRLWAGTNGSPSQKLLTSMSNNGDWFINSVDNLSGSPDLITIRGRGISNRPFTLIEELKKTADERYRSKELELQNELNDTERKRLALQNANVQDQKLGYSQAQQQELDRFVTRKAQIRKELREVRRQLNADIDALEAWLKFINIALLPILISLGSLFYLFWQAKRKSV</sequence>
<evidence type="ECO:0000256" key="1">
    <source>
        <dbReference type="SAM" id="Coils"/>
    </source>
</evidence>
<dbReference type="KEGG" id="mpad:KEF85_13615"/>
<feature type="coiled-coil region" evidence="1">
    <location>
        <begin position="496"/>
        <end position="575"/>
    </location>
</feature>
<name>A0A975MRD0_9GAMM</name>
<protein>
    <submittedName>
        <fullName evidence="5">GldG family protein</fullName>
    </submittedName>
</protein>
<accession>A0A975MRD0</accession>
<evidence type="ECO:0000313" key="5">
    <source>
        <dbReference type="EMBL" id="QWF72582.1"/>
    </source>
</evidence>
<evidence type="ECO:0000259" key="4">
    <source>
        <dbReference type="Pfam" id="PF23357"/>
    </source>
</evidence>
<dbReference type="AlphaFoldDB" id="A0A975MRD0"/>
<feature type="domain" description="DUF7088" evidence="4">
    <location>
        <begin position="41"/>
        <end position="145"/>
    </location>
</feature>